<dbReference type="AlphaFoldDB" id="A0A0D8ZUZ5"/>
<name>A0A0D8ZUZ5_9CYAN</name>
<dbReference type="Proteomes" id="UP000032452">
    <property type="component" value="Unassembled WGS sequence"/>
</dbReference>
<dbReference type="EMBL" id="JYON01000007">
    <property type="protein sequence ID" value="KJH72182.1"/>
    <property type="molecule type" value="Genomic_DNA"/>
</dbReference>
<keyword evidence="1" id="KW-0472">Membrane</keyword>
<evidence type="ECO:0000313" key="3">
    <source>
        <dbReference type="Proteomes" id="UP000032452"/>
    </source>
</evidence>
<keyword evidence="1" id="KW-1133">Transmembrane helix</keyword>
<dbReference type="RefSeq" id="WP_045054309.1">
    <property type="nucleotide sequence ID" value="NZ_CAWMDP010000040.1"/>
</dbReference>
<evidence type="ECO:0000313" key="2">
    <source>
        <dbReference type="EMBL" id="KJH72182.1"/>
    </source>
</evidence>
<keyword evidence="1" id="KW-0812">Transmembrane</keyword>
<comment type="caution">
    <text evidence="2">The sequence shown here is derived from an EMBL/GenBank/DDBJ whole genome shotgun (WGS) entry which is preliminary data.</text>
</comment>
<keyword evidence="3" id="KW-1185">Reference proteome</keyword>
<accession>A0A0D8ZUZ5</accession>
<feature type="transmembrane region" description="Helical" evidence="1">
    <location>
        <begin position="41"/>
        <end position="62"/>
    </location>
</feature>
<reference evidence="2 3" key="1">
    <citation type="submission" date="2015-02" db="EMBL/GenBank/DDBJ databases">
        <title>Draft genome of a novel marine cyanobacterium (Chroococcales) isolated from South Atlantic Ocean.</title>
        <authorList>
            <person name="Rigonato J."/>
            <person name="Alvarenga D.O."/>
            <person name="Branco L.H."/>
            <person name="Varani A.M."/>
            <person name="Brandini F.P."/>
            <person name="Fiore M.F."/>
        </authorList>
    </citation>
    <scope>NUCLEOTIDE SEQUENCE [LARGE SCALE GENOMIC DNA]</scope>
    <source>
        <strain evidence="2 3">CENA595</strain>
    </source>
</reference>
<gene>
    <name evidence="2" type="ORF">UH38_08955</name>
</gene>
<sequence>MDDSIFIIFIAFGCLWALMGIGILVLFFRSDKEQEMPSGKWGLVVALPIIIPMAIAFVYAAINRAPG</sequence>
<organism evidence="2 3">
    <name type="scientific">Aliterella atlantica CENA595</name>
    <dbReference type="NCBI Taxonomy" id="1618023"/>
    <lineage>
        <taxon>Bacteria</taxon>
        <taxon>Bacillati</taxon>
        <taxon>Cyanobacteriota</taxon>
        <taxon>Cyanophyceae</taxon>
        <taxon>Chroococcidiopsidales</taxon>
        <taxon>Aliterellaceae</taxon>
        <taxon>Aliterella</taxon>
    </lineage>
</organism>
<proteinExistence type="predicted"/>
<evidence type="ECO:0000256" key="1">
    <source>
        <dbReference type="SAM" id="Phobius"/>
    </source>
</evidence>
<feature type="transmembrane region" description="Helical" evidence="1">
    <location>
        <begin position="6"/>
        <end position="29"/>
    </location>
</feature>
<dbReference type="OrthoDB" id="490862at2"/>
<protein>
    <submittedName>
        <fullName evidence="2">Uncharacterized protein</fullName>
    </submittedName>
</protein>